<dbReference type="Pfam" id="PF02620">
    <property type="entry name" value="YceD"/>
    <property type="match status" value="1"/>
</dbReference>
<dbReference type="PANTHER" id="PTHR38099">
    <property type="entry name" value="LARGE RIBOSOMAL RNA SUBUNIT ACCUMULATION PROTEIN YCED"/>
    <property type="match status" value="1"/>
</dbReference>
<name>A0A5C1E887_9RHOO</name>
<dbReference type="AlphaFoldDB" id="A0A5C1E887"/>
<accession>A0A5C1E887</accession>
<sequence length="163" mass="17973">MSQQIVIDSKDFAREGRVLEGSLDLTDFPRVADQLLAREGQLVYRLEGSVDAQRKPLLRLLVSGVLPLECQRCLERVDHELEVDSLLELINDEADLAEDDLEDDSRDFIVADKSLDVVALIEDEVILALPAVPQHEDCSLPEGGQGKAKVSPFSVLAALKKTP</sequence>
<evidence type="ECO:0000256" key="2">
    <source>
        <dbReference type="ARBA" id="ARBA00010740"/>
    </source>
</evidence>
<comment type="similarity">
    <text evidence="2">Belongs to the DUF177 domain family.</text>
</comment>
<dbReference type="PANTHER" id="PTHR38099:SF1">
    <property type="entry name" value="LARGE RIBOSOMAL RNA SUBUNIT ACCUMULATION PROTEIN YCED"/>
    <property type="match status" value="1"/>
</dbReference>
<dbReference type="GO" id="GO:0005829">
    <property type="term" value="C:cytosol"/>
    <property type="evidence" value="ECO:0007669"/>
    <property type="project" value="TreeGrafter"/>
</dbReference>
<evidence type="ECO:0000256" key="4">
    <source>
        <dbReference type="ARBA" id="ARBA00022517"/>
    </source>
</evidence>
<keyword evidence="4" id="KW-0690">Ribosome biogenesis</keyword>
<evidence type="ECO:0000256" key="1">
    <source>
        <dbReference type="ARBA" id="ARBA00002868"/>
    </source>
</evidence>
<evidence type="ECO:0000256" key="5">
    <source>
        <dbReference type="ARBA" id="ARBA00031841"/>
    </source>
</evidence>
<dbReference type="RefSeq" id="WP_149425476.1">
    <property type="nucleotide sequence ID" value="NZ_CP022579.1"/>
</dbReference>
<comment type="function">
    <text evidence="1">Plays a role in synthesis, processing and/or stability of 23S rRNA.</text>
</comment>
<evidence type="ECO:0000313" key="7">
    <source>
        <dbReference type="Proteomes" id="UP000323671"/>
    </source>
</evidence>
<dbReference type="KEGG" id="otr:OTERR_16740"/>
<dbReference type="EMBL" id="CP022579">
    <property type="protein sequence ID" value="QEL65150.1"/>
    <property type="molecule type" value="Genomic_DNA"/>
</dbReference>
<evidence type="ECO:0000256" key="3">
    <source>
        <dbReference type="ARBA" id="ARBA00015716"/>
    </source>
</evidence>
<organism evidence="6 7">
    <name type="scientific">Oryzomicrobium terrae</name>
    <dbReference type="NCBI Taxonomy" id="1735038"/>
    <lineage>
        <taxon>Bacteria</taxon>
        <taxon>Pseudomonadati</taxon>
        <taxon>Pseudomonadota</taxon>
        <taxon>Betaproteobacteria</taxon>
        <taxon>Rhodocyclales</taxon>
        <taxon>Rhodocyclaceae</taxon>
        <taxon>Oryzomicrobium</taxon>
    </lineage>
</organism>
<proteinExistence type="inferred from homology"/>
<evidence type="ECO:0000313" key="6">
    <source>
        <dbReference type="EMBL" id="QEL65150.1"/>
    </source>
</evidence>
<reference evidence="6 7" key="1">
    <citation type="submission" date="2017-07" db="EMBL/GenBank/DDBJ databases">
        <title>Complete genome sequence of Oryzomicrobium terrae TPP412.</title>
        <authorList>
            <person name="Chiu L.-W."/>
            <person name="Lo K.-J."/>
            <person name="Tsai Y.-M."/>
            <person name="Lin S.-S."/>
            <person name="Kuo C.-H."/>
            <person name="Liu C.-T."/>
        </authorList>
    </citation>
    <scope>NUCLEOTIDE SEQUENCE [LARGE SCALE GENOMIC DNA]</scope>
    <source>
        <strain evidence="6 7">TPP412</strain>
    </source>
</reference>
<dbReference type="Proteomes" id="UP000323671">
    <property type="component" value="Chromosome"/>
</dbReference>
<protein>
    <recommendedName>
        <fullName evidence="3">Large ribosomal RNA subunit accumulation protein YceD</fullName>
    </recommendedName>
    <alternativeName>
        <fullName evidence="5">23S rRNA accumulation protein YceD</fullName>
    </alternativeName>
</protein>
<keyword evidence="7" id="KW-1185">Reference proteome</keyword>
<dbReference type="InterPro" id="IPR039255">
    <property type="entry name" value="YceD_bac"/>
</dbReference>
<dbReference type="GO" id="GO:0042254">
    <property type="term" value="P:ribosome biogenesis"/>
    <property type="evidence" value="ECO:0007669"/>
    <property type="project" value="UniProtKB-KW"/>
</dbReference>
<dbReference type="InterPro" id="IPR003772">
    <property type="entry name" value="YceD"/>
</dbReference>
<gene>
    <name evidence="6" type="ORF">OTERR_16740</name>
</gene>